<feature type="compositionally biased region" description="Basic and acidic residues" evidence="1">
    <location>
        <begin position="20"/>
        <end position="34"/>
    </location>
</feature>
<gene>
    <name evidence="2" type="ORF">HAX54_035756</name>
</gene>
<accession>A0ABS8VIJ1</accession>
<organism evidence="2 3">
    <name type="scientific">Datura stramonium</name>
    <name type="common">Jimsonweed</name>
    <name type="synonym">Common thornapple</name>
    <dbReference type="NCBI Taxonomy" id="4076"/>
    <lineage>
        <taxon>Eukaryota</taxon>
        <taxon>Viridiplantae</taxon>
        <taxon>Streptophyta</taxon>
        <taxon>Embryophyta</taxon>
        <taxon>Tracheophyta</taxon>
        <taxon>Spermatophyta</taxon>
        <taxon>Magnoliopsida</taxon>
        <taxon>eudicotyledons</taxon>
        <taxon>Gunneridae</taxon>
        <taxon>Pentapetalae</taxon>
        <taxon>asterids</taxon>
        <taxon>lamiids</taxon>
        <taxon>Solanales</taxon>
        <taxon>Solanaceae</taxon>
        <taxon>Solanoideae</taxon>
        <taxon>Datureae</taxon>
        <taxon>Datura</taxon>
    </lineage>
</organism>
<feature type="non-terminal residue" evidence="2">
    <location>
        <position position="1"/>
    </location>
</feature>
<proteinExistence type="predicted"/>
<reference evidence="2 3" key="1">
    <citation type="journal article" date="2021" name="BMC Genomics">
        <title>Datura genome reveals duplications of psychoactive alkaloid biosynthetic genes and high mutation rate following tissue culture.</title>
        <authorList>
            <person name="Rajewski A."/>
            <person name="Carter-House D."/>
            <person name="Stajich J."/>
            <person name="Litt A."/>
        </authorList>
    </citation>
    <scope>NUCLEOTIDE SEQUENCE [LARGE SCALE GENOMIC DNA]</scope>
    <source>
        <strain evidence="2">AR-01</strain>
    </source>
</reference>
<evidence type="ECO:0000313" key="3">
    <source>
        <dbReference type="Proteomes" id="UP000823775"/>
    </source>
</evidence>
<comment type="caution">
    <text evidence="2">The sequence shown here is derived from an EMBL/GenBank/DDBJ whole genome shotgun (WGS) entry which is preliminary data.</text>
</comment>
<sequence length="72" mass="8000">LKDEASTSKQESDAPSGLVEHYDIDTDETYEPRSTRAQAKSRVVVPLAIPIEAPSLKRERVHKGVSHELAQM</sequence>
<feature type="region of interest" description="Disordered" evidence="1">
    <location>
        <begin position="1"/>
        <end position="39"/>
    </location>
</feature>
<feature type="compositionally biased region" description="Basic and acidic residues" evidence="1">
    <location>
        <begin position="1"/>
        <end position="12"/>
    </location>
</feature>
<evidence type="ECO:0000313" key="2">
    <source>
        <dbReference type="EMBL" id="MCD9646171.1"/>
    </source>
</evidence>
<protein>
    <submittedName>
        <fullName evidence="2">Uncharacterized protein</fullName>
    </submittedName>
</protein>
<keyword evidence="3" id="KW-1185">Reference proteome</keyword>
<dbReference type="EMBL" id="JACEIK010004697">
    <property type="protein sequence ID" value="MCD9646171.1"/>
    <property type="molecule type" value="Genomic_DNA"/>
</dbReference>
<dbReference type="Proteomes" id="UP000823775">
    <property type="component" value="Unassembled WGS sequence"/>
</dbReference>
<evidence type="ECO:0000256" key="1">
    <source>
        <dbReference type="SAM" id="MobiDB-lite"/>
    </source>
</evidence>
<name>A0ABS8VIJ1_DATST</name>